<reference evidence="8 9" key="1">
    <citation type="submission" date="2019-06" db="EMBL/GenBank/DDBJ databases">
        <title>Enrichment of Autotrophic Halophilic Microorganisms from Red Sea Brine Pool Using Microbial Electrosynthesis System.</title>
        <authorList>
            <person name="Alqahtani M.F."/>
            <person name="Bajracharya S."/>
            <person name="Katuri K.P."/>
            <person name="Ali M."/>
            <person name="Saikaly P.E."/>
        </authorList>
    </citation>
    <scope>NUCLEOTIDE SEQUENCE [LARGE SCALE GENOMIC DNA]</scope>
    <source>
        <strain evidence="8">MES6</strain>
    </source>
</reference>
<evidence type="ECO:0000313" key="9">
    <source>
        <dbReference type="Proteomes" id="UP000483078"/>
    </source>
</evidence>
<keyword evidence="6" id="KW-0804">Transcription</keyword>
<feature type="binding site" evidence="7">
    <location>
        <position position="111"/>
    </location>
    <ligand>
        <name>Zn(2+)</name>
        <dbReference type="ChEBI" id="CHEBI:29105"/>
    </ligand>
</feature>
<dbReference type="InterPro" id="IPR036390">
    <property type="entry name" value="WH_DNA-bd_sf"/>
</dbReference>
<organism evidence="8 9">
    <name type="scientific">Sediminimonas qiaohouensis</name>
    <dbReference type="NCBI Taxonomy" id="552061"/>
    <lineage>
        <taxon>Bacteria</taxon>
        <taxon>Pseudomonadati</taxon>
        <taxon>Pseudomonadota</taxon>
        <taxon>Alphaproteobacteria</taxon>
        <taxon>Rhodobacterales</taxon>
        <taxon>Roseobacteraceae</taxon>
        <taxon>Sediminimonas</taxon>
    </lineage>
</organism>
<dbReference type="Gene3D" id="1.10.10.10">
    <property type="entry name" value="Winged helix-like DNA-binding domain superfamily/Winged helix DNA-binding domain"/>
    <property type="match status" value="1"/>
</dbReference>
<dbReference type="Pfam" id="PF01475">
    <property type="entry name" value="FUR"/>
    <property type="match status" value="1"/>
</dbReference>
<name>A0A7C9MB04_9RHOB</name>
<keyword evidence="3 7" id="KW-0862">Zinc</keyword>
<protein>
    <submittedName>
        <fullName evidence="8">Transcriptional repressor</fullName>
    </submittedName>
</protein>
<evidence type="ECO:0000256" key="2">
    <source>
        <dbReference type="ARBA" id="ARBA00022491"/>
    </source>
</evidence>
<accession>A0A7C9MB04</accession>
<dbReference type="GO" id="GO:0045892">
    <property type="term" value="P:negative regulation of DNA-templated transcription"/>
    <property type="evidence" value="ECO:0007669"/>
    <property type="project" value="TreeGrafter"/>
</dbReference>
<keyword evidence="7" id="KW-0479">Metal-binding</keyword>
<keyword evidence="2" id="KW-0678">Repressor</keyword>
<dbReference type="AlphaFoldDB" id="A0A7C9MB04"/>
<keyword evidence="4" id="KW-0805">Transcription regulation</keyword>
<evidence type="ECO:0000256" key="7">
    <source>
        <dbReference type="PIRSR" id="PIRSR602481-1"/>
    </source>
</evidence>
<dbReference type="SUPFAM" id="SSF46785">
    <property type="entry name" value="Winged helix' DNA-binding domain"/>
    <property type="match status" value="1"/>
</dbReference>
<dbReference type="EMBL" id="VENJ01000031">
    <property type="protein sequence ID" value="MTJ05921.1"/>
    <property type="molecule type" value="Genomic_DNA"/>
</dbReference>
<keyword evidence="5" id="KW-0238">DNA-binding</keyword>
<proteinExistence type="inferred from homology"/>
<evidence type="ECO:0000256" key="4">
    <source>
        <dbReference type="ARBA" id="ARBA00023015"/>
    </source>
</evidence>
<evidence type="ECO:0000256" key="5">
    <source>
        <dbReference type="ARBA" id="ARBA00023125"/>
    </source>
</evidence>
<feature type="binding site" evidence="7">
    <location>
        <position position="114"/>
    </location>
    <ligand>
        <name>Zn(2+)</name>
        <dbReference type="ChEBI" id="CHEBI:29105"/>
    </ligand>
</feature>
<dbReference type="GO" id="GO:0005829">
    <property type="term" value="C:cytosol"/>
    <property type="evidence" value="ECO:0007669"/>
    <property type="project" value="TreeGrafter"/>
</dbReference>
<dbReference type="InterPro" id="IPR043135">
    <property type="entry name" value="Fur_C"/>
</dbReference>
<dbReference type="Proteomes" id="UP000483078">
    <property type="component" value="Unassembled WGS sequence"/>
</dbReference>
<evidence type="ECO:0000256" key="3">
    <source>
        <dbReference type="ARBA" id="ARBA00022833"/>
    </source>
</evidence>
<feature type="binding site" evidence="7">
    <location>
        <position position="151"/>
    </location>
    <ligand>
        <name>Zn(2+)</name>
        <dbReference type="ChEBI" id="CHEBI:29105"/>
    </ligand>
</feature>
<dbReference type="PANTHER" id="PTHR33202">
    <property type="entry name" value="ZINC UPTAKE REGULATION PROTEIN"/>
    <property type="match status" value="1"/>
</dbReference>
<evidence type="ECO:0000256" key="6">
    <source>
        <dbReference type="ARBA" id="ARBA00023163"/>
    </source>
</evidence>
<dbReference type="RefSeq" id="WP_273251092.1">
    <property type="nucleotide sequence ID" value="NZ_VENJ01000031.1"/>
</dbReference>
<comment type="caution">
    <text evidence="8">The sequence shown here is derived from an EMBL/GenBank/DDBJ whole genome shotgun (WGS) entry which is preliminary data.</text>
</comment>
<evidence type="ECO:0000313" key="8">
    <source>
        <dbReference type="EMBL" id="MTJ05921.1"/>
    </source>
</evidence>
<evidence type="ECO:0000256" key="1">
    <source>
        <dbReference type="ARBA" id="ARBA00007957"/>
    </source>
</evidence>
<gene>
    <name evidence="8" type="ORF">FH759_14735</name>
</gene>
<dbReference type="Gene3D" id="3.30.1490.190">
    <property type="match status" value="1"/>
</dbReference>
<dbReference type="GO" id="GO:0003700">
    <property type="term" value="F:DNA-binding transcription factor activity"/>
    <property type="evidence" value="ECO:0007669"/>
    <property type="project" value="InterPro"/>
</dbReference>
<comment type="similarity">
    <text evidence="1">Belongs to the Fur family.</text>
</comment>
<dbReference type="GO" id="GO:0008270">
    <property type="term" value="F:zinc ion binding"/>
    <property type="evidence" value="ECO:0007669"/>
    <property type="project" value="TreeGrafter"/>
</dbReference>
<dbReference type="InterPro" id="IPR036388">
    <property type="entry name" value="WH-like_DNA-bd_sf"/>
</dbReference>
<feature type="binding site" evidence="7">
    <location>
        <position position="154"/>
    </location>
    <ligand>
        <name>Zn(2+)</name>
        <dbReference type="ChEBI" id="CHEBI:29105"/>
    </ligand>
</feature>
<dbReference type="GO" id="GO:0000976">
    <property type="term" value="F:transcription cis-regulatory region binding"/>
    <property type="evidence" value="ECO:0007669"/>
    <property type="project" value="TreeGrafter"/>
</dbReference>
<dbReference type="PANTHER" id="PTHR33202:SF6">
    <property type="entry name" value="ZINC UPTAKE REGULATION PROTEIN"/>
    <property type="match status" value="1"/>
</dbReference>
<dbReference type="GO" id="GO:1900376">
    <property type="term" value="P:regulation of secondary metabolite biosynthetic process"/>
    <property type="evidence" value="ECO:0007669"/>
    <property type="project" value="TreeGrafter"/>
</dbReference>
<sequence length="160" mass="17464">MTAPGFETHDHGSCVADSLQQAEQYCAEQRLQLTPTRRRVLEILLEGHRSMGAYEILDRLRAEGLGSQPPVAYRALDFLTMHGFAHRIEGLNAFIACTHLSDSHSPAFLICRACNRVVEAEVDLMAGELGRAAADAGFVIERSVREAIGLCPACAQEARA</sequence>
<dbReference type="InterPro" id="IPR002481">
    <property type="entry name" value="FUR"/>
</dbReference>
<comment type="cofactor">
    <cofactor evidence="7">
        <name>Zn(2+)</name>
        <dbReference type="ChEBI" id="CHEBI:29105"/>
    </cofactor>
    <text evidence="7">Binds 1 zinc ion per subunit.</text>
</comment>